<feature type="compositionally biased region" description="Polar residues" evidence="1">
    <location>
        <begin position="43"/>
        <end position="58"/>
    </location>
</feature>
<dbReference type="AlphaFoldDB" id="A0A4Y2DPT5"/>
<feature type="region of interest" description="Disordered" evidence="1">
    <location>
        <begin position="43"/>
        <end position="63"/>
    </location>
</feature>
<name>A0A4Y2DPT5_ARAVE</name>
<evidence type="ECO:0000313" key="2">
    <source>
        <dbReference type="EMBL" id="GBM18832.1"/>
    </source>
</evidence>
<dbReference type="EMBL" id="BGPR01000412">
    <property type="protein sequence ID" value="GBM18832.1"/>
    <property type="molecule type" value="Genomic_DNA"/>
</dbReference>
<evidence type="ECO:0000256" key="1">
    <source>
        <dbReference type="SAM" id="MobiDB-lite"/>
    </source>
</evidence>
<keyword evidence="3" id="KW-1185">Reference proteome</keyword>
<organism evidence="2 3">
    <name type="scientific">Araneus ventricosus</name>
    <name type="common">Orbweaver spider</name>
    <name type="synonym">Epeira ventricosa</name>
    <dbReference type="NCBI Taxonomy" id="182803"/>
    <lineage>
        <taxon>Eukaryota</taxon>
        <taxon>Metazoa</taxon>
        <taxon>Ecdysozoa</taxon>
        <taxon>Arthropoda</taxon>
        <taxon>Chelicerata</taxon>
        <taxon>Arachnida</taxon>
        <taxon>Araneae</taxon>
        <taxon>Araneomorphae</taxon>
        <taxon>Entelegynae</taxon>
        <taxon>Araneoidea</taxon>
        <taxon>Araneidae</taxon>
        <taxon>Araneus</taxon>
    </lineage>
</organism>
<sequence length="115" mass="13141">MRPAFPWTSHFILYTTFSMAESNVHQKWSAQTVICCPSRSLTSRPHQGRPWTSNNPTGKSRMRLDPRRMDMENVVCMMQCVVNEKGDNIEGSSHAPDEEVILLNKELWCTAISSL</sequence>
<accession>A0A4Y2DPT5</accession>
<dbReference type="Proteomes" id="UP000499080">
    <property type="component" value="Unassembled WGS sequence"/>
</dbReference>
<reference evidence="2 3" key="1">
    <citation type="journal article" date="2019" name="Sci. Rep.">
        <title>Orb-weaving spider Araneus ventricosus genome elucidates the spidroin gene catalogue.</title>
        <authorList>
            <person name="Kono N."/>
            <person name="Nakamura H."/>
            <person name="Ohtoshi R."/>
            <person name="Moran D.A.P."/>
            <person name="Shinohara A."/>
            <person name="Yoshida Y."/>
            <person name="Fujiwara M."/>
            <person name="Mori M."/>
            <person name="Tomita M."/>
            <person name="Arakawa K."/>
        </authorList>
    </citation>
    <scope>NUCLEOTIDE SEQUENCE [LARGE SCALE GENOMIC DNA]</scope>
</reference>
<comment type="caution">
    <text evidence="2">The sequence shown here is derived from an EMBL/GenBank/DDBJ whole genome shotgun (WGS) entry which is preliminary data.</text>
</comment>
<gene>
    <name evidence="2" type="ORF">AVEN_203108_1</name>
</gene>
<protein>
    <submittedName>
        <fullName evidence="2">Uncharacterized protein</fullName>
    </submittedName>
</protein>
<proteinExistence type="predicted"/>
<evidence type="ECO:0000313" key="3">
    <source>
        <dbReference type="Proteomes" id="UP000499080"/>
    </source>
</evidence>